<dbReference type="InterPro" id="IPR018891">
    <property type="entry name" value="AIPR_C"/>
</dbReference>
<feature type="domain" description="Abortive phage infection protein C-terminal" evidence="1">
    <location>
        <begin position="256"/>
        <end position="416"/>
    </location>
</feature>
<sequence>MKHSEFYDYLDSELDAIISSEVYSSYFIKHKQDEQKKSAAFLIWFLKTYADTGNVEEYITDGHDDFSCDIILDKNDSQRVKSYYIVQSKWNNKKNCDSEFDGKELKSFLSDIQSVLKGKKEKGANEKFNEKYDELREHIKNNGRVKVIFLSLKNNCDTSNDNIRSLKEVMSGDIDVEGFDINRLKIDFINREYKKSIPPNPLDNIYDPGLERIEMQVCRDGGNSCVEIKAPFNAYVFIVRPKIIYELVNKYGVSLFDRNVRNPISNSIINDEIKNTIQKNPAYFWYYNNGITGITRRIPKISNEAERFEITGLQIINGAQTAYSIYSAYKECNDEQRAILDEEVKITFRLLKSGGDEFDLKVTKYTNSQNPVNDRDFWSNDPVQQSLQNYFFATSFWYEKREGEFKEVPEHVDKIANFYFGAAYWAFCHNGAVDLMNSSFSLRDNDVDLLFVSRIDNQEGLYEKVFNKNVLHREFHASFIMLDQAAQIPFLRGLAATQLRFSNSFHLLSIARVVMEKYLKAKYGPEVQVIPFILKEAGDYNCGEKVDILLKIMIYSFNAFFEEIEEKDEDEQSDYFFTLLSKSLSFEMLIEKIKAKDISIDDIESQDLAKLEAELDEEDDDPNFERGLVH</sequence>
<comment type="caution">
    <text evidence="2">The sequence shown here is derived from an EMBL/GenBank/DDBJ whole genome shotgun (WGS) entry which is preliminary data.</text>
</comment>
<gene>
    <name evidence="2" type="ORF">SAMEA3649733_02021</name>
</gene>
<name>A0ABD7NML7_KLEPN</name>
<proteinExistence type="predicted"/>
<organism evidence="2 3">
    <name type="scientific">Klebsiella pneumoniae</name>
    <dbReference type="NCBI Taxonomy" id="573"/>
    <lineage>
        <taxon>Bacteria</taxon>
        <taxon>Pseudomonadati</taxon>
        <taxon>Pseudomonadota</taxon>
        <taxon>Gammaproteobacteria</taxon>
        <taxon>Enterobacterales</taxon>
        <taxon>Enterobacteriaceae</taxon>
        <taxon>Klebsiella/Raoultella group</taxon>
        <taxon>Klebsiella</taxon>
        <taxon>Klebsiella pneumoniae complex</taxon>
    </lineage>
</organism>
<evidence type="ECO:0000313" key="2">
    <source>
        <dbReference type="EMBL" id="SVS25340.1"/>
    </source>
</evidence>
<dbReference type="AlphaFoldDB" id="A0ABD7NML7"/>
<dbReference type="Proteomes" id="UP000259497">
    <property type="component" value="Unassembled WGS sequence"/>
</dbReference>
<reference evidence="2 3" key="1">
    <citation type="submission" date="2018-08" db="EMBL/GenBank/DDBJ databases">
        <authorList>
            <consortium name="Pathogen Informatics"/>
        </authorList>
    </citation>
    <scope>NUCLEOTIDE SEQUENCE [LARGE SCALE GENOMIC DNA]</scope>
    <source>
        <strain evidence="2 3">EuSCAPE_GR114</strain>
    </source>
</reference>
<evidence type="ECO:0000259" key="1">
    <source>
        <dbReference type="Pfam" id="PF10592"/>
    </source>
</evidence>
<dbReference type="RefSeq" id="WP_060527903.1">
    <property type="nucleotide sequence ID" value="NZ_BQGY01000010.1"/>
</dbReference>
<dbReference type="Pfam" id="PF10592">
    <property type="entry name" value="AIPR"/>
    <property type="match status" value="1"/>
</dbReference>
<accession>A0ABD7NML7</accession>
<protein>
    <submittedName>
        <fullName evidence="2">AIPR protein</fullName>
    </submittedName>
</protein>
<dbReference type="EMBL" id="UIXM01000004">
    <property type="protein sequence ID" value="SVS25340.1"/>
    <property type="molecule type" value="Genomic_DNA"/>
</dbReference>
<evidence type="ECO:0000313" key="3">
    <source>
        <dbReference type="Proteomes" id="UP000259497"/>
    </source>
</evidence>